<comment type="caution">
    <text evidence="9">The sequence shown here is derived from an EMBL/GenBank/DDBJ whole genome shotgun (WGS) entry which is preliminary data.</text>
</comment>
<dbReference type="Pfam" id="PF01925">
    <property type="entry name" value="TauE"/>
    <property type="match status" value="1"/>
</dbReference>
<evidence type="ECO:0000313" key="9">
    <source>
        <dbReference type="EMBL" id="GGH97174.1"/>
    </source>
</evidence>
<organism evidence="9 11">
    <name type="scientific">Aquisalinus luteolus</name>
    <dbReference type="NCBI Taxonomy" id="1566827"/>
    <lineage>
        <taxon>Bacteria</taxon>
        <taxon>Pseudomonadati</taxon>
        <taxon>Pseudomonadota</taxon>
        <taxon>Alphaproteobacteria</taxon>
        <taxon>Parvularculales</taxon>
        <taxon>Parvularculaceae</taxon>
        <taxon>Aquisalinus</taxon>
    </lineage>
</organism>
<accession>A0A8J3A6T2</accession>
<evidence type="ECO:0000313" key="12">
    <source>
        <dbReference type="Proteomes" id="UP000818603"/>
    </source>
</evidence>
<dbReference type="PANTHER" id="PTHR30269">
    <property type="entry name" value="TRANSMEMBRANE PROTEIN YFCA"/>
    <property type="match status" value="1"/>
</dbReference>
<evidence type="ECO:0000313" key="11">
    <source>
        <dbReference type="Proteomes" id="UP000621856"/>
    </source>
</evidence>
<proteinExistence type="inferred from homology"/>
<evidence type="ECO:0000256" key="4">
    <source>
        <dbReference type="ARBA" id="ARBA00022475"/>
    </source>
</evidence>
<feature type="transmembrane region" description="Helical" evidence="8">
    <location>
        <begin position="211"/>
        <end position="229"/>
    </location>
</feature>
<evidence type="ECO:0000256" key="7">
    <source>
        <dbReference type="ARBA" id="ARBA00023136"/>
    </source>
</evidence>
<reference evidence="10 12" key="2">
    <citation type="submission" date="2020-02" db="EMBL/GenBank/DDBJ databases">
        <title>Genome sequence of Parvularcula flava strain NH6-79.</title>
        <authorList>
            <person name="Abdul Karim M.H."/>
            <person name="Lam M.Q."/>
            <person name="Chen S.J."/>
            <person name="Yahya A."/>
            <person name="Shahir S."/>
            <person name="Shamsir M.S."/>
            <person name="Chong C.S."/>
        </authorList>
    </citation>
    <scope>NUCLEOTIDE SEQUENCE [LARGE SCALE GENOMIC DNA]</scope>
    <source>
        <strain evidence="10 12">NH6-79</strain>
    </source>
</reference>
<evidence type="ECO:0000256" key="3">
    <source>
        <dbReference type="ARBA" id="ARBA00022448"/>
    </source>
</evidence>
<name>A0A8J3A6T2_9PROT</name>
<dbReference type="EMBL" id="BMGZ01000002">
    <property type="protein sequence ID" value="GGH97174.1"/>
    <property type="molecule type" value="Genomic_DNA"/>
</dbReference>
<reference evidence="9" key="3">
    <citation type="submission" date="2020-09" db="EMBL/GenBank/DDBJ databases">
        <authorList>
            <person name="Sun Q."/>
            <person name="Zhou Y."/>
        </authorList>
    </citation>
    <scope>NUCLEOTIDE SEQUENCE</scope>
    <source>
        <strain evidence="9">CGMCC 1.14984</strain>
    </source>
</reference>
<feature type="transmembrane region" description="Helical" evidence="8">
    <location>
        <begin position="142"/>
        <end position="167"/>
    </location>
</feature>
<feature type="transmembrane region" description="Helical" evidence="8">
    <location>
        <begin position="85"/>
        <end position="105"/>
    </location>
</feature>
<feature type="transmembrane region" description="Helical" evidence="8">
    <location>
        <begin position="43"/>
        <end position="65"/>
    </location>
</feature>
<keyword evidence="5 8" id="KW-0812">Transmembrane</keyword>
<sequence>MDMLSSLPPLIPADLTLWQAIIVILVSLIGAAMTAATSIGGGLLLVAIMSAFFPPAAVIPVHAVIMIGSNAGRSILLIKYVNWRIWGWFVIGLVAGGLVGSQVVFSLPAQILRLAIAAFILFTQWGPKIGSFVSGEGRKGSIVYIVTGAISTFLTLFVGATGPFMTAVLSKDRLTRQQIVATAGVSMTFQHTVKVLIFGFGGFLFAPWLPFIALCIAAGFVGTFIGTRVLHNIDEAMYRSLLKWILTGIAAYLVLLVLF</sequence>
<dbReference type="RefSeq" id="WP_155139639.1">
    <property type="nucleotide sequence ID" value="NZ_BMGZ01000002.1"/>
</dbReference>
<evidence type="ECO:0000313" key="10">
    <source>
        <dbReference type="EMBL" id="NHK28003.1"/>
    </source>
</evidence>
<dbReference type="EMBL" id="VCJR02000002">
    <property type="protein sequence ID" value="NHK28003.1"/>
    <property type="molecule type" value="Genomic_DNA"/>
</dbReference>
<dbReference type="AlphaFoldDB" id="A0A8J3A6T2"/>
<dbReference type="InterPro" id="IPR052017">
    <property type="entry name" value="TSUP"/>
</dbReference>
<feature type="transmembrane region" description="Helical" evidence="8">
    <location>
        <begin position="241"/>
        <end position="258"/>
    </location>
</feature>
<keyword evidence="6 8" id="KW-1133">Transmembrane helix</keyword>
<gene>
    <name evidence="10" type="ORF">FF098_008815</name>
    <name evidence="9" type="ORF">GCM10011355_17750</name>
</gene>
<dbReference type="Proteomes" id="UP000621856">
    <property type="component" value="Unassembled WGS sequence"/>
</dbReference>
<dbReference type="PANTHER" id="PTHR30269:SF37">
    <property type="entry name" value="MEMBRANE TRANSPORTER PROTEIN"/>
    <property type="match status" value="1"/>
</dbReference>
<keyword evidence="3" id="KW-0813">Transport</keyword>
<dbReference type="GO" id="GO:0005886">
    <property type="term" value="C:plasma membrane"/>
    <property type="evidence" value="ECO:0007669"/>
    <property type="project" value="UniProtKB-SubCell"/>
</dbReference>
<keyword evidence="12" id="KW-1185">Reference proteome</keyword>
<evidence type="ECO:0000256" key="8">
    <source>
        <dbReference type="RuleBase" id="RU363041"/>
    </source>
</evidence>
<evidence type="ECO:0000256" key="1">
    <source>
        <dbReference type="ARBA" id="ARBA00004651"/>
    </source>
</evidence>
<dbReference type="Proteomes" id="UP000818603">
    <property type="component" value="Unassembled WGS sequence"/>
</dbReference>
<feature type="transmembrane region" description="Helical" evidence="8">
    <location>
        <begin position="112"/>
        <end position="130"/>
    </location>
</feature>
<evidence type="ECO:0000256" key="6">
    <source>
        <dbReference type="ARBA" id="ARBA00022989"/>
    </source>
</evidence>
<evidence type="ECO:0000256" key="2">
    <source>
        <dbReference type="ARBA" id="ARBA00009142"/>
    </source>
</evidence>
<keyword evidence="7 8" id="KW-0472">Membrane</keyword>
<feature type="transmembrane region" description="Helical" evidence="8">
    <location>
        <begin position="15"/>
        <end position="36"/>
    </location>
</feature>
<dbReference type="InterPro" id="IPR002781">
    <property type="entry name" value="TM_pro_TauE-like"/>
</dbReference>
<protein>
    <recommendedName>
        <fullName evidence="8">Probable membrane transporter protein</fullName>
    </recommendedName>
</protein>
<comment type="subcellular location">
    <subcellularLocation>
        <location evidence="1 8">Cell membrane</location>
        <topology evidence="1 8">Multi-pass membrane protein</topology>
    </subcellularLocation>
</comment>
<keyword evidence="4 8" id="KW-1003">Cell membrane</keyword>
<comment type="similarity">
    <text evidence="2 8">Belongs to the 4-toluene sulfonate uptake permease (TSUP) (TC 2.A.102) family.</text>
</comment>
<evidence type="ECO:0000256" key="5">
    <source>
        <dbReference type="ARBA" id="ARBA00022692"/>
    </source>
</evidence>
<reference evidence="9" key="1">
    <citation type="journal article" date="2014" name="Int. J. Syst. Evol. Microbiol.">
        <title>Complete genome sequence of Corynebacterium casei LMG S-19264T (=DSM 44701T), isolated from a smear-ripened cheese.</title>
        <authorList>
            <consortium name="US DOE Joint Genome Institute (JGI-PGF)"/>
            <person name="Walter F."/>
            <person name="Albersmeier A."/>
            <person name="Kalinowski J."/>
            <person name="Ruckert C."/>
        </authorList>
    </citation>
    <scope>NUCLEOTIDE SEQUENCE</scope>
    <source>
        <strain evidence="9">CGMCC 1.14984</strain>
    </source>
</reference>